<dbReference type="Pfam" id="PF00226">
    <property type="entry name" value="DnaJ"/>
    <property type="match status" value="1"/>
</dbReference>
<evidence type="ECO:0000256" key="1">
    <source>
        <dbReference type="ARBA" id="ARBA00023186"/>
    </source>
</evidence>
<reference evidence="5 6" key="1">
    <citation type="submission" date="2018-11" db="EMBL/GenBank/DDBJ databases">
        <title>Genome sequence of Apiotrichum porosum DSM 27194.</title>
        <authorList>
            <person name="Aliyu H."/>
            <person name="Gorte O."/>
            <person name="Ochsenreither K."/>
        </authorList>
    </citation>
    <scope>NUCLEOTIDE SEQUENCE [LARGE SCALE GENOMIC DNA]</scope>
    <source>
        <strain evidence="5 6">DSM 27194</strain>
    </source>
</reference>
<dbReference type="SMART" id="SM00271">
    <property type="entry name" value="DnaJ"/>
    <property type="match status" value="1"/>
</dbReference>
<dbReference type="OrthoDB" id="445556at2759"/>
<dbReference type="GeneID" id="39586533"/>
<gene>
    <name evidence="5" type="ORF">EHS24_001990</name>
</gene>
<sequence length="244" mass="25964">MLGSSSTGSTRAAPFSTCPRLFARHVDHYGALKLPRNASKQQIKARFYELSKKHHPDAPGGSPEQFHVINDAYATLGDAASRAAYDSSTRPASERGGGMGTPGSSSSFHPHSPQARAAAGPHRAWGGRPPPGAHYTGPKRQHGNLGHGMGMGSGPGSVPPGTRWGRKEGHGMGANARHRMNEGRLDEEVKGESVLWRSMVVFIVLVVIVGLGGGVSAKADVGEQGDDHVEVWREHCELEEEELD</sequence>
<keyword evidence="3" id="KW-1133">Transmembrane helix</keyword>
<dbReference type="EMBL" id="RSCE01000011">
    <property type="protein sequence ID" value="RSH79060.1"/>
    <property type="molecule type" value="Genomic_DNA"/>
</dbReference>
<keyword evidence="1" id="KW-0143">Chaperone</keyword>
<dbReference type="Gene3D" id="1.10.287.110">
    <property type="entry name" value="DnaJ domain"/>
    <property type="match status" value="1"/>
</dbReference>
<evidence type="ECO:0000256" key="2">
    <source>
        <dbReference type="SAM" id="MobiDB-lite"/>
    </source>
</evidence>
<dbReference type="InterPro" id="IPR001623">
    <property type="entry name" value="DnaJ_domain"/>
</dbReference>
<accession>A0A427XJL5</accession>
<dbReference type="SUPFAM" id="SSF46565">
    <property type="entry name" value="Chaperone J-domain"/>
    <property type="match status" value="1"/>
</dbReference>
<feature type="transmembrane region" description="Helical" evidence="3">
    <location>
        <begin position="194"/>
        <end position="215"/>
    </location>
</feature>
<protein>
    <recommendedName>
        <fullName evidence="4">J domain-containing protein</fullName>
    </recommendedName>
</protein>
<name>A0A427XJL5_9TREE</name>
<dbReference type="CDD" id="cd06257">
    <property type="entry name" value="DnaJ"/>
    <property type="match status" value="1"/>
</dbReference>
<feature type="region of interest" description="Disordered" evidence="2">
    <location>
        <begin position="84"/>
        <end position="174"/>
    </location>
</feature>
<evidence type="ECO:0000259" key="4">
    <source>
        <dbReference type="PROSITE" id="PS50076"/>
    </source>
</evidence>
<dbReference type="PRINTS" id="PR00625">
    <property type="entry name" value="JDOMAIN"/>
</dbReference>
<dbReference type="InterPro" id="IPR036869">
    <property type="entry name" value="J_dom_sf"/>
</dbReference>
<evidence type="ECO:0000256" key="3">
    <source>
        <dbReference type="SAM" id="Phobius"/>
    </source>
</evidence>
<feature type="compositionally biased region" description="Low complexity" evidence="2">
    <location>
        <begin position="102"/>
        <end position="113"/>
    </location>
</feature>
<dbReference type="AlphaFoldDB" id="A0A427XJL5"/>
<feature type="domain" description="J" evidence="4">
    <location>
        <begin position="27"/>
        <end position="89"/>
    </location>
</feature>
<evidence type="ECO:0000313" key="6">
    <source>
        <dbReference type="Proteomes" id="UP000279236"/>
    </source>
</evidence>
<dbReference type="InterPro" id="IPR051938">
    <property type="entry name" value="Apopto_cytoskel_mod"/>
</dbReference>
<dbReference type="PROSITE" id="PS00636">
    <property type="entry name" value="DNAJ_1"/>
    <property type="match status" value="1"/>
</dbReference>
<dbReference type="PANTHER" id="PTHR44145">
    <property type="entry name" value="DNAJ HOMOLOG SUBFAMILY A MEMBER 3, MITOCHONDRIAL"/>
    <property type="match status" value="1"/>
</dbReference>
<keyword evidence="3" id="KW-0812">Transmembrane</keyword>
<keyword evidence="3" id="KW-0472">Membrane</keyword>
<feature type="compositionally biased region" description="Gly residues" evidence="2">
    <location>
        <begin position="145"/>
        <end position="155"/>
    </location>
</feature>
<dbReference type="RefSeq" id="XP_028474207.1">
    <property type="nucleotide sequence ID" value="XM_028617744.1"/>
</dbReference>
<dbReference type="PROSITE" id="PS50076">
    <property type="entry name" value="DNAJ_2"/>
    <property type="match status" value="1"/>
</dbReference>
<keyword evidence="6" id="KW-1185">Reference proteome</keyword>
<organism evidence="5 6">
    <name type="scientific">Apiotrichum porosum</name>
    <dbReference type="NCBI Taxonomy" id="105984"/>
    <lineage>
        <taxon>Eukaryota</taxon>
        <taxon>Fungi</taxon>
        <taxon>Dikarya</taxon>
        <taxon>Basidiomycota</taxon>
        <taxon>Agaricomycotina</taxon>
        <taxon>Tremellomycetes</taxon>
        <taxon>Trichosporonales</taxon>
        <taxon>Trichosporonaceae</taxon>
        <taxon>Apiotrichum</taxon>
    </lineage>
</organism>
<comment type="caution">
    <text evidence="5">The sequence shown here is derived from an EMBL/GenBank/DDBJ whole genome shotgun (WGS) entry which is preliminary data.</text>
</comment>
<dbReference type="InterPro" id="IPR018253">
    <property type="entry name" value="DnaJ_domain_CS"/>
</dbReference>
<evidence type="ECO:0000313" key="5">
    <source>
        <dbReference type="EMBL" id="RSH79060.1"/>
    </source>
</evidence>
<proteinExistence type="predicted"/>
<dbReference type="STRING" id="105984.A0A427XJL5"/>
<dbReference type="PANTHER" id="PTHR44145:SF3">
    <property type="entry name" value="DNAJ HOMOLOG SUBFAMILY A MEMBER 3, MITOCHONDRIAL"/>
    <property type="match status" value="1"/>
</dbReference>
<dbReference type="Proteomes" id="UP000279236">
    <property type="component" value="Unassembled WGS sequence"/>
</dbReference>